<evidence type="ECO:0000313" key="1">
    <source>
        <dbReference type="EMBL" id="BAY99466.1"/>
    </source>
</evidence>
<sequence length="145" mass="15860">MEPVTLTAAGIATLVFTKAFETTIEKATESVLKKLEQLRQKILQKFKGTPRVEAALVKVQQGSKEDLNVVAAYLQEAMDKDPKFAEEVKTLATEIHQEINIGKVEGKNVQNVYGGEAFQSNDAKAPTIQGGSNHTINITYNNSPN</sequence>
<keyword evidence="2" id="KW-1185">Reference proteome</keyword>
<evidence type="ECO:0000313" key="2">
    <source>
        <dbReference type="Proteomes" id="UP000218785"/>
    </source>
</evidence>
<organism evidence="1 2">
    <name type="scientific">Tolypothrix tenuis PCC 7101</name>
    <dbReference type="NCBI Taxonomy" id="231146"/>
    <lineage>
        <taxon>Bacteria</taxon>
        <taxon>Bacillati</taxon>
        <taxon>Cyanobacteriota</taxon>
        <taxon>Cyanophyceae</taxon>
        <taxon>Nostocales</taxon>
        <taxon>Tolypothrichaceae</taxon>
        <taxon>Tolypothrix</taxon>
    </lineage>
</organism>
<gene>
    <name evidence="1" type="ORF">NIES37_34490</name>
</gene>
<dbReference type="KEGG" id="ttq:NIES37_34490"/>
<dbReference type="RefSeq" id="WP_096577612.1">
    <property type="nucleotide sequence ID" value="NZ_CAWNJS010000001.1"/>
</dbReference>
<name>A0A1Z4N153_9CYAN</name>
<proteinExistence type="predicted"/>
<protein>
    <submittedName>
        <fullName evidence="1">Uncharacterized protein</fullName>
    </submittedName>
</protein>
<dbReference type="AlphaFoldDB" id="A0A1Z4N153"/>
<accession>A0A1Z4N153</accession>
<dbReference type="EMBL" id="AP018248">
    <property type="protein sequence ID" value="BAY99466.1"/>
    <property type="molecule type" value="Genomic_DNA"/>
</dbReference>
<dbReference type="Proteomes" id="UP000218785">
    <property type="component" value="Chromosome"/>
</dbReference>
<reference evidence="1 2" key="1">
    <citation type="submission" date="2017-06" db="EMBL/GenBank/DDBJ databases">
        <title>Genome sequencing of cyanobaciteial culture collection at National Institute for Environmental Studies (NIES).</title>
        <authorList>
            <person name="Hirose Y."/>
            <person name="Shimura Y."/>
            <person name="Fujisawa T."/>
            <person name="Nakamura Y."/>
            <person name="Kawachi M."/>
        </authorList>
    </citation>
    <scope>NUCLEOTIDE SEQUENCE [LARGE SCALE GENOMIC DNA]</scope>
    <source>
        <strain evidence="1 2">NIES-37</strain>
    </source>
</reference>